<evidence type="ECO:0000313" key="2">
    <source>
        <dbReference type="Proteomes" id="UP000003022"/>
    </source>
</evidence>
<keyword evidence="2" id="KW-1185">Reference proteome</keyword>
<protein>
    <submittedName>
        <fullName evidence="1">Uncharacterized protein</fullName>
    </submittedName>
</protein>
<gene>
    <name evidence="1" type="ORF">SGM_0020</name>
</gene>
<dbReference type="Proteomes" id="UP000003022">
    <property type="component" value="Unassembled WGS sequence"/>
</dbReference>
<sequence>MVGARAGVVVSTSPRARAGVGGVDPSAARGRSGVCLGVVDEVERWT</sequence>
<dbReference type="EMBL" id="AEYX01000001">
    <property type="protein sequence ID" value="EGG49680.1"/>
    <property type="molecule type" value="Genomic_DNA"/>
</dbReference>
<evidence type="ECO:0000313" key="1">
    <source>
        <dbReference type="EMBL" id="EGG49680.1"/>
    </source>
</evidence>
<name>F3N9I6_9ACTN</name>
<accession>F3N9I6</accession>
<dbReference type="AlphaFoldDB" id="F3N9I6"/>
<organism evidence="1 2">
    <name type="scientific">Streptomyces griseoaurantiacus M045</name>
    <dbReference type="NCBI Taxonomy" id="996637"/>
    <lineage>
        <taxon>Bacteria</taxon>
        <taxon>Bacillati</taxon>
        <taxon>Actinomycetota</taxon>
        <taxon>Actinomycetes</taxon>
        <taxon>Kitasatosporales</taxon>
        <taxon>Streptomycetaceae</taxon>
        <taxon>Streptomyces</taxon>
        <taxon>Streptomyces aurantiacus group</taxon>
    </lineage>
</organism>
<proteinExistence type="predicted"/>
<reference evidence="1 2" key="1">
    <citation type="journal article" date="2011" name="J. Bacteriol.">
        <title>Draft genome sequence of the marine bacterium Streptomyces griseoaurantiacus M045, which produces novel manumycin-type antibiotics with a pABA core component.</title>
        <authorList>
            <person name="Li F."/>
            <person name="Jiang P."/>
            <person name="Zheng H."/>
            <person name="Wang S."/>
            <person name="Zhao G."/>
            <person name="Qin S."/>
            <person name="Liu Z."/>
        </authorList>
    </citation>
    <scope>NUCLEOTIDE SEQUENCE [LARGE SCALE GENOMIC DNA]</scope>
    <source>
        <strain evidence="1 2">M045</strain>
    </source>
</reference>
<comment type="caution">
    <text evidence="1">The sequence shown here is derived from an EMBL/GenBank/DDBJ whole genome shotgun (WGS) entry which is preliminary data.</text>
</comment>